<dbReference type="PANTHER" id="PTHR31286">
    <property type="entry name" value="GLYCINE-RICH CELL WALL STRUCTURAL PROTEIN 1.8-LIKE"/>
    <property type="match status" value="1"/>
</dbReference>
<evidence type="ECO:0000313" key="1">
    <source>
        <dbReference type="EMBL" id="KAI5437773.1"/>
    </source>
</evidence>
<proteinExistence type="predicted"/>
<dbReference type="Proteomes" id="UP001058974">
    <property type="component" value="Chromosome 2"/>
</dbReference>
<organism evidence="1 2">
    <name type="scientific">Pisum sativum</name>
    <name type="common">Garden pea</name>
    <name type="synonym">Lathyrus oleraceus</name>
    <dbReference type="NCBI Taxonomy" id="3888"/>
    <lineage>
        <taxon>Eukaryota</taxon>
        <taxon>Viridiplantae</taxon>
        <taxon>Streptophyta</taxon>
        <taxon>Embryophyta</taxon>
        <taxon>Tracheophyta</taxon>
        <taxon>Spermatophyta</taxon>
        <taxon>Magnoliopsida</taxon>
        <taxon>eudicotyledons</taxon>
        <taxon>Gunneridae</taxon>
        <taxon>Pentapetalae</taxon>
        <taxon>rosids</taxon>
        <taxon>fabids</taxon>
        <taxon>Fabales</taxon>
        <taxon>Fabaceae</taxon>
        <taxon>Papilionoideae</taxon>
        <taxon>50 kb inversion clade</taxon>
        <taxon>NPAAA clade</taxon>
        <taxon>Hologalegina</taxon>
        <taxon>IRL clade</taxon>
        <taxon>Fabeae</taxon>
        <taxon>Lathyrus</taxon>
    </lineage>
</organism>
<keyword evidence="2" id="KW-1185">Reference proteome</keyword>
<sequence>MVKVDKNTLSRERGKYVRLCIQVNLIKLMLVMFSIKGRHYKVEYEGLHLLCRLCGRFGHSTGGCTEFKAPPINVKGNKGTEALRAQGANEDLISADISSYPLILLTIPAESIRQGKMELKTDKEDVNRSKGNEPNMEFVEETTKDLQWDIVNI</sequence>
<reference evidence="1 2" key="1">
    <citation type="journal article" date="2022" name="Nat. Genet.">
        <title>Improved pea reference genome and pan-genome highlight genomic features and evolutionary characteristics.</title>
        <authorList>
            <person name="Yang T."/>
            <person name="Liu R."/>
            <person name="Luo Y."/>
            <person name="Hu S."/>
            <person name="Wang D."/>
            <person name="Wang C."/>
            <person name="Pandey M.K."/>
            <person name="Ge S."/>
            <person name="Xu Q."/>
            <person name="Li N."/>
            <person name="Li G."/>
            <person name="Huang Y."/>
            <person name="Saxena R.K."/>
            <person name="Ji Y."/>
            <person name="Li M."/>
            <person name="Yan X."/>
            <person name="He Y."/>
            <person name="Liu Y."/>
            <person name="Wang X."/>
            <person name="Xiang C."/>
            <person name="Varshney R.K."/>
            <person name="Ding H."/>
            <person name="Gao S."/>
            <person name="Zong X."/>
        </authorList>
    </citation>
    <scope>NUCLEOTIDE SEQUENCE [LARGE SCALE GENOMIC DNA]</scope>
    <source>
        <strain evidence="1 2">cv. Zhongwan 6</strain>
    </source>
</reference>
<dbReference type="PANTHER" id="PTHR31286:SF99">
    <property type="entry name" value="DUF4283 DOMAIN-CONTAINING PROTEIN"/>
    <property type="match status" value="1"/>
</dbReference>
<accession>A0A9D4YDU0</accession>
<gene>
    <name evidence="1" type="ORF">KIW84_023768</name>
</gene>
<dbReference type="InterPro" id="IPR040256">
    <property type="entry name" value="At4g02000-like"/>
</dbReference>
<dbReference type="Gramene" id="Psat02G0376800-T1">
    <property type="protein sequence ID" value="KAI5437773.1"/>
    <property type="gene ID" value="KIW84_023768"/>
</dbReference>
<dbReference type="EMBL" id="JAMSHJ010000002">
    <property type="protein sequence ID" value="KAI5437773.1"/>
    <property type="molecule type" value="Genomic_DNA"/>
</dbReference>
<evidence type="ECO:0008006" key="3">
    <source>
        <dbReference type="Google" id="ProtNLM"/>
    </source>
</evidence>
<protein>
    <recommendedName>
        <fullName evidence="3">Zinc knuckle CX2CX4HX4C domain-containing protein</fullName>
    </recommendedName>
</protein>
<comment type="caution">
    <text evidence="1">The sequence shown here is derived from an EMBL/GenBank/DDBJ whole genome shotgun (WGS) entry which is preliminary data.</text>
</comment>
<name>A0A9D4YDU0_PEA</name>
<evidence type="ECO:0000313" key="2">
    <source>
        <dbReference type="Proteomes" id="UP001058974"/>
    </source>
</evidence>
<dbReference type="AlphaFoldDB" id="A0A9D4YDU0"/>